<dbReference type="SUPFAM" id="SSF90123">
    <property type="entry name" value="ABC transporter transmembrane region"/>
    <property type="match status" value="1"/>
</dbReference>
<feature type="transmembrane region" description="Helical" evidence="9">
    <location>
        <begin position="274"/>
        <end position="296"/>
    </location>
</feature>
<dbReference type="FunFam" id="3.40.50.300:FF:000186">
    <property type="entry name" value="ATP-binding cassette sub-family B member 7, mitochondrial"/>
    <property type="match status" value="1"/>
</dbReference>
<feature type="transmembrane region" description="Helical" evidence="9">
    <location>
        <begin position="74"/>
        <end position="93"/>
    </location>
</feature>
<dbReference type="InterPro" id="IPR017871">
    <property type="entry name" value="ABC_transporter-like_CS"/>
</dbReference>
<keyword evidence="7 9" id="KW-0472">Membrane</keyword>
<dbReference type="GO" id="GO:0016887">
    <property type="term" value="F:ATP hydrolysis activity"/>
    <property type="evidence" value="ECO:0007669"/>
    <property type="project" value="InterPro"/>
</dbReference>
<dbReference type="InParanoid" id="A0A4R2PBP0"/>
<evidence type="ECO:0000256" key="7">
    <source>
        <dbReference type="ARBA" id="ARBA00023136"/>
    </source>
</evidence>
<evidence type="ECO:0000313" key="12">
    <source>
        <dbReference type="EMBL" id="TCP32540.1"/>
    </source>
</evidence>
<evidence type="ECO:0000259" key="10">
    <source>
        <dbReference type="PROSITE" id="PS50893"/>
    </source>
</evidence>
<keyword evidence="4" id="KW-0547">Nucleotide-binding</keyword>
<dbReference type="PANTHER" id="PTHR24221">
    <property type="entry name" value="ATP-BINDING CASSETTE SUB-FAMILY B"/>
    <property type="match status" value="1"/>
</dbReference>
<gene>
    <name evidence="12" type="ORF">EV659_10932</name>
</gene>
<reference evidence="12 13" key="1">
    <citation type="submission" date="2019-03" db="EMBL/GenBank/DDBJ databases">
        <title>Genomic Encyclopedia of Type Strains, Phase IV (KMG-IV): sequencing the most valuable type-strain genomes for metagenomic binning, comparative biology and taxonomic classification.</title>
        <authorList>
            <person name="Goeker M."/>
        </authorList>
    </citation>
    <scope>NUCLEOTIDE SEQUENCE [LARGE SCALE GENOMIC DNA]</scope>
    <source>
        <strain evidence="12 13">DSM 2132</strain>
    </source>
</reference>
<dbReference type="InterPro" id="IPR027417">
    <property type="entry name" value="P-loop_NTPase"/>
</dbReference>
<dbReference type="PROSITE" id="PS00211">
    <property type="entry name" value="ABC_TRANSPORTER_1"/>
    <property type="match status" value="1"/>
</dbReference>
<evidence type="ECO:0000256" key="9">
    <source>
        <dbReference type="SAM" id="Phobius"/>
    </source>
</evidence>
<dbReference type="PROSITE" id="PS50929">
    <property type="entry name" value="ABC_TM1F"/>
    <property type="match status" value="1"/>
</dbReference>
<dbReference type="PROSITE" id="PS50893">
    <property type="entry name" value="ABC_TRANSPORTER_2"/>
    <property type="match status" value="1"/>
</dbReference>
<feature type="transmembrane region" description="Helical" evidence="9">
    <location>
        <begin position="302"/>
        <end position="322"/>
    </location>
</feature>
<evidence type="ECO:0000256" key="5">
    <source>
        <dbReference type="ARBA" id="ARBA00022840"/>
    </source>
</evidence>
<dbReference type="InterPro" id="IPR036640">
    <property type="entry name" value="ABC1_TM_sf"/>
</dbReference>
<evidence type="ECO:0000256" key="1">
    <source>
        <dbReference type="ARBA" id="ARBA00004651"/>
    </source>
</evidence>
<organism evidence="12 13">
    <name type="scientific">Rhodothalassium salexigens DSM 2132</name>
    <dbReference type="NCBI Taxonomy" id="1188247"/>
    <lineage>
        <taxon>Bacteria</taxon>
        <taxon>Pseudomonadati</taxon>
        <taxon>Pseudomonadota</taxon>
        <taxon>Alphaproteobacteria</taxon>
        <taxon>Rhodothalassiales</taxon>
        <taxon>Rhodothalassiaceae</taxon>
        <taxon>Rhodothalassium</taxon>
    </lineage>
</organism>
<dbReference type="AlphaFoldDB" id="A0A4R2PBP0"/>
<keyword evidence="2" id="KW-0813">Transport</keyword>
<keyword evidence="6 9" id="KW-1133">Transmembrane helix</keyword>
<dbReference type="CDD" id="cd18582">
    <property type="entry name" value="ABC_6TM_ATM1_ABCB7"/>
    <property type="match status" value="1"/>
</dbReference>
<dbReference type="Gene3D" id="1.20.1560.10">
    <property type="entry name" value="ABC transporter type 1, transmembrane domain"/>
    <property type="match status" value="1"/>
</dbReference>
<dbReference type="Gene3D" id="3.40.50.300">
    <property type="entry name" value="P-loop containing nucleotide triphosphate hydrolases"/>
    <property type="match status" value="1"/>
</dbReference>
<dbReference type="PANTHER" id="PTHR24221:SF402">
    <property type="entry name" value="IRON-SULFUR CLUSTERS TRANSPORTER ABCB7, MITOCHONDRIAL"/>
    <property type="match status" value="1"/>
</dbReference>
<feature type="transmembrane region" description="Helical" evidence="9">
    <location>
        <begin position="153"/>
        <end position="176"/>
    </location>
</feature>
<dbReference type="EMBL" id="SLXO01000009">
    <property type="protein sequence ID" value="TCP32540.1"/>
    <property type="molecule type" value="Genomic_DNA"/>
</dbReference>
<keyword evidence="3 9" id="KW-0812">Transmembrane</keyword>
<dbReference type="InterPro" id="IPR003593">
    <property type="entry name" value="AAA+_ATPase"/>
</dbReference>
<feature type="region of interest" description="Disordered" evidence="8">
    <location>
        <begin position="599"/>
        <end position="649"/>
    </location>
</feature>
<dbReference type="GO" id="GO:0140359">
    <property type="term" value="F:ABC-type transporter activity"/>
    <property type="evidence" value="ECO:0007669"/>
    <property type="project" value="InterPro"/>
</dbReference>
<dbReference type="GO" id="GO:0006879">
    <property type="term" value="P:intracellular iron ion homeostasis"/>
    <property type="evidence" value="ECO:0007669"/>
    <property type="project" value="TreeGrafter"/>
</dbReference>
<dbReference type="Pfam" id="PF00664">
    <property type="entry name" value="ABC_membrane"/>
    <property type="match status" value="1"/>
</dbReference>
<keyword evidence="13" id="KW-1185">Reference proteome</keyword>
<protein>
    <submittedName>
        <fullName evidence="12">ATP-binding cassette subfamily B protein</fullName>
    </submittedName>
</protein>
<evidence type="ECO:0000313" key="13">
    <source>
        <dbReference type="Proteomes" id="UP000295399"/>
    </source>
</evidence>
<dbReference type="Pfam" id="PF00005">
    <property type="entry name" value="ABC_tran"/>
    <property type="match status" value="1"/>
</dbReference>
<evidence type="ECO:0000256" key="6">
    <source>
        <dbReference type="ARBA" id="ARBA00022989"/>
    </source>
</evidence>
<dbReference type="CDD" id="cd03253">
    <property type="entry name" value="ABCC_ATM1_transporter"/>
    <property type="match status" value="1"/>
</dbReference>
<keyword evidence="5 12" id="KW-0067">ATP-binding</keyword>
<evidence type="ECO:0000256" key="3">
    <source>
        <dbReference type="ARBA" id="ARBA00022692"/>
    </source>
</evidence>
<dbReference type="GO" id="GO:0005886">
    <property type="term" value="C:plasma membrane"/>
    <property type="evidence" value="ECO:0007669"/>
    <property type="project" value="UniProtKB-SubCell"/>
</dbReference>
<dbReference type="InterPro" id="IPR011527">
    <property type="entry name" value="ABC1_TM_dom"/>
</dbReference>
<dbReference type="GO" id="GO:0005524">
    <property type="term" value="F:ATP binding"/>
    <property type="evidence" value="ECO:0007669"/>
    <property type="project" value="UniProtKB-KW"/>
</dbReference>
<feature type="transmembrane region" description="Helical" evidence="9">
    <location>
        <begin position="182"/>
        <end position="203"/>
    </location>
</feature>
<dbReference type="InterPro" id="IPR003439">
    <property type="entry name" value="ABC_transporter-like_ATP-bd"/>
</dbReference>
<feature type="compositionally biased region" description="Low complexity" evidence="8">
    <location>
        <begin position="599"/>
        <end position="615"/>
    </location>
</feature>
<feature type="domain" description="ABC transmembrane type-1" evidence="11">
    <location>
        <begin position="42"/>
        <end position="327"/>
    </location>
</feature>
<evidence type="ECO:0000256" key="4">
    <source>
        <dbReference type="ARBA" id="ARBA00022741"/>
    </source>
</evidence>
<dbReference type="SMART" id="SM00382">
    <property type="entry name" value="AAA"/>
    <property type="match status" value="1"/>
</dbReference>
<sequence length="649" mass="71104">MARRPGTSKATNSTPAQHRAVIRRMLPYLWPAGEPGLKARVVLTIVLVIAAKLVVVYTPFFYKHATDRLAGETAQAVAVPLFLLLGYALARFASVGMNQLRDAVFSNVTQHALRRVALETFRHLHTLSLRFHLERRTGGLSRAIERGTRGVDFLLRFLLFNIGPTLFELALVTGIFMVKFDWYYTAGLLAGVVTYIVFTTIVTEWRTQFRRDMNSRDSTANTHAVDSLLNYETVKYFNNEDHEARRYDRSIAGYQQAALRSQYSLSGLNAGQALIMNATLGGLMLFSAQGVVSGALTVGDFVLVNSLLIQLFVPLNVLGFVYREIKQALIDMEHMFGLMDEPREVEDPADAPDLAVAGGEVRFEGVRFDYDGKRPILKGLDFTVPAGRTLAIVGPSGAGKSTIARLLFRFYDVTDGAIRIDGQDIRTVSQASLRRAIGIVPQDTVLFNDTIGYNIAYGRPDADPETIAEAAQLAQIAPFVEQLPDGYDTMVGERGLKLSGGEKQRVAIARTIVKDPPILLLDEATSALDTHTERDIQAALERVSQGRTTLMVAHRLSTVVGADEILVLDRGEIVERGRHAELLARNGVYAAMWQRQQTAADDAGDASTADAPAGPRASEPPVEPKADPRAEPGSETHLGGRAVWDTAGE</sequence>
<proteinExistence type="predicted"/>
<evidence type="ECO:0000256" key="8">
    <source>
        <dbReference type="SAM" id="MobiDB-lite"/>
    </source>
</evidence>
<dbReference type="InterPro" id="IPR039421">
    <property type="entry name" value="Type_1_exporter"/>
</dbReference>
<evidence type="ECO:0000256" key="2">
    <source>
        <dbReference type="ARBA" id="ARBA00022448"/>
    </source>
</evidence>
<comment type="caution">
    <text evidence="12">The sequence shown here is derived from an EMBL/GenBank/DDBJ whole genome shotgun (WGS) entry which is preliminary data.</text>
</comment>
<accession>A0A4R2PBP0</accession>
<dbReference type="SUPFAM" id="SSF52540">
    <property type="entry name" value="P-loop containing nucleoside triphosphate hydrolases"/>
    <property type="match status" value="1"/>
</dbReference>
<evidence type="ECO:0000259" key="11">
    <source>
        <dbReference type="PROSITE" id="PS50929"/>
    </source>
</evidence>
<feature type="domain" description="ABC transporter" evidence="10">
    <location>
        <begin position="361"/>
        <end position="595"/>
    </location>
</feature>
<dbReference type="Proteomes" id="UP000295399">
    <property type="component" value="Unassembled WGS sequence"/>
</dbReference>
<feature type="compositionally biased region" description="Basic and acidic residues" evidence="8">
    <location>
        <begin position="622"/>
        <end position="634"/>
    </location>
</feature>
<feature type="transmembrane region" description="Helical" evidence="9">
    <location>
        <begin position="41"/>
        <end position="62"/>
    </location>
</feature>
<comment type="subcellular location">
    <subcellularLocation>
        <location evidence="1">Cell membrane</location>
        <topology evidence="1">Multi-pass membrane protein</topology>
    </subcellularLocation>
</comment>
<name>A0A4R2PBP0_RHOSA</name>